<sequence length="246" mass="25591">MNPVVTLQIGTALGRGSRRALSTSGIVLMVLTIAYQLVFVGSINTAVAGMLPDTAQQGQIGLTLPISTSVSGLLAVVSILFGTYILLVATRLLVRDSSELSSLPSELFTHRVGRALLAAIVANVLVSIAVTLGLIALVIPGLFLSVSFTFVFFAIGVEDQGPVDALRRSWDLATGNRWRLFGLVLIVGIVAGAVGGLSSLVTIAGPAIGQIVVLSIISIITIVNYGILADAFVQLRTEAASEPKIQ</sequence>
<feature type="domain" description="DUF7847" evidence="2">
    <location>
        <begin position="7"/>
        <end position="235"/>
    </location>
</feature>
<keyword evidence="1" id="KW-0812">Transmembrane</keyword>
<reference evidence="3 4" key="2">
    <citation type="submission" date="2019-04" db="EMBL/GenBank/DDBJ databases">
        <authorList>
            <person name="Yang S."/>
            <person name="Wei W."/>
        </authorList>
    </citation>
    <scope>NUCLEOTIDE SEQUENCE [LARGE SCALE GENOMIC DNA]</scope>
    <source>
        <strain evidence="4">ZP60</strain>
    </source>
</reference>
<dbReference type="KEGG" id="halz:E5139_13595"/>
<proteinExistence type="predicted"/>
<feature type="transmembrane region" description="Helical" evidence="1">
    <location>
        <begin position="178"/>
        <end position="201"/>
    </location>
</feature>
<evidence type="ECO:0000256" key="1">
    <source>
        <dbReference type="SAM" id="Phobius"/>
    </source>
</evidence>
<accession>A0A4D6KH66</accession>
<dbReference type="Proteomes" id="UP000297053">
    <property type="component" value="Chromosome"/>
</dbReference>
<evidence type="ECO:0000313" key="3">
    <source>
        <dbReference type="EMBL" id="QCD66625.1"/>
    </source>
</evidence>
<protein>
    <recommendedName>
        <fullName evidence="2">DUF7847 domain-containing protein</fullName>
    </recommendedName>
</protein>
<dbReference type="EMBL" id="CP039375">
    <property type="protein sequence ID" value="QCD66625.1"/>
    <property type="molecule type" value="Genomic_DNA"/>
</dbReference>
<dbReference type="AlphaFoldDB" id="A0A4D6KH66"/>
<feature type="transmembrane region" description="Helical" evidence="1">
    <location>
        <begin position="115"/>
        <end position="135"/>
    </location>
</feature>
<feature type="transmembrane region" description="Helical" evidence="1">
    <location>
        <begin position="141"/>
        <end position="157"/>
    </location>
</feature>
<evidence type="ECO:0000259" key="2">
    <source>
        <dbReference type="Pfam" id="PF25231"/>
    </source>
</evidence>
<feature type="transmembrane region" description="Helical" evidence="1">
    <location>
        <begin position="207"/>
        <end position="228"/>
    </location>
</feature>
<reference evidence="3 4" key="1">
    <citation type="submission" date="2019-04" db="EMBL/GenBank/DDBJ databases">
        <title>Complete genome sequence of Arthrobacter sp. ZXY-2 associated with effective atrazine degradation and salt adaptation.</title>
        <authorList>
            <person name="Zhao X."/>
        </authorList>
    </citation>
    <scope>NUCLEOTIDE SEQUENCE [LARGE SCALE GENOMIC DNA]</scope>
    <source>
        <strain evidence="4">ZP60</strain>
    </source>
</reference>
<evidence type="ECO:0000313" key="4">
    <source>
        <dbReference type="Proteomes" id="UP000297053"/>
    </source>
</evidence>
<dbReference type="Pfam" id="PF25231">
    <property type="entry name" value="DUF7847"/>
    <property type="match status" value="1"/>
</dbReference>
<feature type="transmembrane region" description="Helical" evidence="1">
    <location>
        <begin position="25"/>
        <end position="51"/>
    </location>
</feature>
<feature type="transmembrane region" description="Helical" evidence="1">
    <location>
        <begin position="71"/>
        <end position="94"/>
    </location>
</feature>
<gene>
    <name evidence="3" type="ORF">E5139_13595</name>
</gene>
<keyword evidence="1" id="KW-1133">Transmembrane helix</keyword>
<dbReference type="InterPro" id="IPR057169">
    <property type="entry name" value="DUF7847"/>
</dbReference>
<organism evidence="3 4">
    <name type="scientific">Halomicrobium mukohataei</name>
    <dbReference type="NCBI Taxonomy" id="57705"/>
    <lineage>
        <taxon>Archaea</taxon>
        <taxon>Methanobacteriati</taxon>
        <taxon>Methanobacteriota</taxon>
        <taxon>Stenosarchaea group</taxon>
        <taxon>Halobacteria</taxon>
        <taxon>Halobacteriales</taxon>
        <taxon>Haloarculaceae</taxon>
        <taxon>Halomicrobium</taxon>
    </lineage>
</organism>
<keyword evidence="1" id="KW-0472">Membrane</keyword>
<name>A0A4D6KH66_9EURY</name>